<organism evidence="1 2">
    <name type="scientific">Mycena sanguinolenta</name>
    <dbReference type="NCBI Taxonomy" id="230812"/>
    <lineage>
        <taxon>Eukaryota</taxon>
        <taxon>Fungi</taxon>
        <taxon>Dikarya</taxon>
        <taxon>Basidiomycota</taxon>
        <taxon>Agaricomycotina</taxon>
        <taxon>Agaricomycetes</taxon>
        <taxon>Agaricomycetidae</taxon>
        <taxon>Agaricales</taxon>
        <taxon>Marasmiineae</taxon>
        <taxon>Mycenaceae</taxon>
        <taxon>Mycena</taxon>
    </lineage>
</organism>
<sequence>MISSSRFHPLIPATLASVHSWIPANAGSPQLGYCYTTTSPSLVRFFVFQHFQLGSHPLPAPPATHFLVHKYYILLPEGQWTHSLPGVEHGSIIAQKFGPPPLVFPKWKAPAAQRALIHSFLLSCHSLVLLMSDALQSLFNIASPTIRYDTTIVTHDFRPTPARFPPLMTLRPLRQERSLDWFMNSWDLMLSLS</sequence>
<accession>A0A8H7CVA0</accession>
<gene>
    <name evidence="1" type="ORF">MSAN_01743100</name>
</gene>
<comment type="caution">
    <text evidence="1">The sequence shown here is derived from an EMBL/GenBank/DDBJ whole genome shotgun (WGS) entry which is preliminary data.</text>
</comment>
<protein>
    <submittedName>
        <fullName evidence="1">Uncharacterized protein</fullName>
    </submittedName>
</protein>
<proteinExistence type="predicted"/>
<name>A0A8H7CVA0_9AGAR</name>
<reference evidence="1" key="1">
    <citation type="submission" date="2020-05" db="EMBL/GenBank/DDBJ databases">
        <title>Mycena genomes resolve the evolution of fungal bioluminescence.</title>
        <authorList>
            <person name="Tsai I.J."/>
        </authorList>
    </citation>
    <scope>NUCLEOTIDE SEQUENCE</scope>
    <source>
        <strain evidence="1">160909Yilan</strain>
    </source>
</reference>
<evidence type="ECO:0000313" key="1">
    <source>
        <dbReference type="EMBL" id="KAF7349527.1"/>
    </source>
</evidence>
<dbReference type="Proteomes" id="UP000623467">
    <property type="component" value="Unassembled WGS sequence"/>
</dbReference>
<dbReference type="AlphaFoldDB" id="A0A8H7CVA0"/>
<dbReference type="EMBL" id="JACAZH010000016">
    <property type="protein sequence ID" value="KAF7349527.1"/>
    <property type="molecule type" value="Genomic_DNA"/>
</dbReference>
<keyword evidence="2" id="KW-1185">Reference proteome</keyword>
<evidence type="ECO:0000313" key="2">
    <source>
        <dbReference type="Proteomes" id="UP000623467"/>
    </source>
</evidence>